<dbReference type="Pfam" id="PF10145">
    <property type="entry name" value="PhageMin_Tail"/>
    <property type="match status" value="1"/>
</dbReference>
<evidence type="ECO:0000256" key="3">
    <source>
        <dbReference type="SAM" id="Phobius"/>
    </source>
</evidence>
<gene>
    <name evidence="5" type="ORF">J21TS7_62430</name>
</gene>
<keyword evidence="2" id="KW-0175">Coiled coil</keyword>
<evidence type="ECO:0000313" key="5">
    <source>
        <dbReference type="EMBL" id="GIO57925.1"/>
    </source>
</evidence>
<evidence type="ECO:0000256" key="2">
    <source>
        <dbReference type="SAM" id="Coils"/>
    </source>
</evidence>
<proteinExistence type="predicted"/>
<dbReference type="PANTHER" id="PTHR37813:SF1">
    <property type="entry name" value="FELS-2 PROPHAGE PROTEIN"/>
    <property type="match status" value="1"/>
</dbReference>
<protein>
    <recommendedName>
        <fullName evidence="4">Phage tail tape measure protein domain-containing protein</fullName>
    </recommendedName>
</protein>
<feature type="coiled-coil region" evidence="2">
    <location>
        <begin position="1061"/>
        <end position="1133"/>
    </location>
</feature>
<dbReference type="Proteomes" id="UP000676601">
    <property type="component" value="Unassembled WGS sequence"/>
</dbReference>
<organism evidence="5 6">
    <name type="scientific">Paenibacillus cineris</name>
    <dbReference type="NCBI Taxonomy" id="237530"/>
    <lineage>
        <taxon>Bacteria</taxon>
        <taxon>Bacillati</taxon>
        <taxon>Bacillota</taxon>
        <taxon>Bacilli</taxon>
        <taxon>Bacillales</taxon>
        <taxon>Paenibacillaceae</taxon>
        <taxon>Paenibacillus</taxon>
    </lineage>
</organism>
<evidence type="ECO:0000259" key="4">
    <source>
        <dbReference type="Pfam" id="PF10145"/>
    </source>
</evidence>
<evidence type="ECO:0000256" key="1">
    <source>
        <dbReference type="ARBA" id="ARBA00022612"/>
    </source>
</evidence>
<dbReference type="NCBIfam" id="TIGR01760">
    <property type="entry name" value="tape_meas_TP901"/>
    <property type="match status" value="1"/>
</dbReference>
<dbReference type="InterPro" id="IPR010090">
    <property type="entry name" value="Phage_tape_meas"/>
</dbReference>
<keyword evidence="3" id="KW-0472">Membrane</keyword>
<feature type="coiled-coil region" evidence="2">
    <location>
        <begin position="1"/>
        <end position="98"/>
    </location>
</feature>
<dbReference type="PANTHER" id="PTHR37813">
    <property type="entry name" value="FELS-2 PROPHAGE PROTEIN"/>
    <property type="match status" value="1"/>
</dbReference>
<feature type="transmembrane region" description="Helical" evidence="3">
    <location>
        <begin position="523"/>
        <end position="550"/>
    </location>
</feature>
<name>A0ABQ4LNH9_9BACL</name>
<feature type="coiled-coil region" evidence="2">
    <location>
        <begin position="1161"/>
        <end position="1283"/>
    </location>
</feature>
<reference evidence="5 6" key="1">
    <citation type="submission" date="2021-03" db="EMBL/GenBank/DDBJ databases">
        <title>Antimicrobial resistance genes in bacteria isolated from Japanese honey, and their potential for conferring macrolide and lincosamide resistance in the American foulbrood pathogen Paenibacillus larvae.</title>
        <authorList>
            <person name="Okamoto M."/>
            <person name="Kumagai M."/>
            <person name="Kanamori H."/>
            <person name="Takamatsu D."/>
        </authorList>
    </citation>
    <scope>NUCLEOTIDE SEQUENCE [LARGE SCALE GENOMIC DNA]</scope>
    <source>
        <strain evidence="5 6">J21TS7</strain>
    </source>
</reference>
<keyword evidence="3" id="KW-0812">Transmembrane</keyword>
<dbReference type="EMBL" id="BORU01000005">
    <property type="protein sequence ID" value="GIO57925.1"/>
    <property type="molecule type" value="Genomic_DNA"/>
</dbReference>
<sequence length="1451" mass="157141">MAELARQMKVVQSEFQAASSRIGEHANSQEALRTKVDSLNKQMDVQAQRIAKLKKQHEEAAAAKGTDARETQNLEIKLNKAVAQYNKLDSELKATTSELQKQSSAWTKAIAALDAASKKMESLGRTMSAAGQSMSLMVTAPIAGAGVAAAKSSIDFETAFAGVKKTVNATAEELEGFRQDIRDMSKEMPATATEIAGVAEAAGQLGIKNSALMSFTKVMTNMGVATNMASEEAATSLARLANITQMPQQDFEKLGSTIVALGNNLATTESEITAMGLRLAGAGHQVGMSEAQILGLAGALSSVGIEAEAGGTAISTVMSKMASSVMSGGKELDTMAQIAGMTSKQFKEGFQKDAATAIVSFIEGLHRLSQSGQNVFAILDKVGMSEIRMRDALLRASGAGDLFRNSLQLSTKAWGENTALQNEADQRYETTASKLKMLGNRITDAAITLGDALVPAIMAGLDALEPLFKSIEEASTWFSNLDASTQKTIISIVAMVAAAGPLLIIAGKLVTSIAALIPVVKGLGAALMFLTTNPIGLVITAIGAAVAAFVSIKNSMDDAKQAAEDLAQAQQNLQEVQANGIERSEVDAAQEKINKLNELIATYQKLIDVAAESSSAQMGNNVLALDTAAKELGYSMSEADKTAREFGITLEYIDDNGKISAKSMKDLQNAVNVYSKAVKDAKRETTTEINDQAKSIASRKQEITSIQNLIKTYSSAKKGSNDWTAAQKELASQFPQFVTATGINVQAIKGLLLVKEREIALEWANIQAKATEALQEKNTAIAKQQAAITIAQGIAKITGASGLAQAAVARMNAELDRLRGEAASLQALANMKPEDIKIPAVSVPKVPVIDVSSGSKKTKTPKTKTPKTEAYENKALDEAYKKLEHLKAMDELTSAQELKMLETIQAKYIKTADERMAVEEKIHAVKKQMGDDSLETALKDYERAKQLGKLTENDEIARLQRIKKLYADSAYERADLDDKIFEATQRKIEAEKQTRVDAVQRTSNALQAAYEDRVARENLTDQEAFQLKDKLYNEQIYLNKNYLEKVLADDRYTAAEKKKIERDTTEEIRKQTNDRLQLQREYNEAVRKAQIDSINDLSKGIQDALKAKYQAEKQAAEDSIRDAQDANEQWKNDQLDAIKTVYNARVDAAQKAADAEIERINSVYNAQIDAIQKQLDALDKAETERSRSELDAADQKKIKQLQDKIDYEHDDYNKQQLQKELNKVVADMNERHRQEQLQDTKDALKSEQQELKDKLSEETQAIKDQLAAKKELMAAEYQAQQDNINAIYAAQKASLDQQLADTQAHYAKLLEAKSLQAEAEKMIIDKQQKEIIELLNSYGDSYNLAGQTLGEQLLAGFKPQVDEISAMIANVVAQINAARSAAVSAMAEANAAASAAAAASSAGNKNSSSGSSSKSSPTQVAVINHFNTPITTPSSISAATQRSAQKLAMDL</sequence>
<keyword evidence="3" id="KW-1133">Transmembrane helix</keyword>
<accession>A0ABQ4LNH9</accession>
<feature type="coiled-coil region" evidence="2">
    <location>
        <begin position="552"/>
        <end position="606"/>
    </location>
</feature>
<keyword evidence="1" id="KW-1188">Viral release from host cell</keyword>
<keyword evidence="6" id="KW-1185">Reference proteome</keyword>
<feature type="domain" description="Phage tail tape measure protein" evidence="4">
    <location>
        <begin position="178"/>
        <end position="373"/>
    </location>
</feature>
<feature type="transmembrane region" description="Helical" evidence="3">
    <location>
        <begin position="489"/>
        <end position="511"/>
    </location>
</feature>
<evidence type="ECO:0000313" key="6">
    <source>
        <dbReference type="Proteomes" id="UP000676601"/>
    </source>
</evidence>
<comment type="caution">
    <text evidence="5">The sequence shown here is derived from an EMBL/GenBank/DDBJ whole genome shotgun (WGS) entry which is preliminary data.</text>
</comment>